<feature type="domain" description="tRNA/rRNA methyltransferase SpoU type" evidence="8">
    <location>
        <begin position="34"/>
        <end position="177"/>
    </location>
</feature>
<dbReference type="InterPro" id="IPR001537">
    <property type="entry name" value="SpoU_MeTrfase"/>
</dbReference>
<dbReference type="Pfam" id="PF00588">
    <property type="entry name" value="SpoU_methylase"/>
    <property type="match status" value="1"/>
</dbReference>
<comment type="similarity">
    <text evidence="7">Belongs to the class IV-like SAM-binding methyltransferase superfamily. RNA methyltransferase TrmH family.</text>
</comment>
<keyword evidence="1 7" id="KW-0820">tRNA-binding</keyword>
<evidence type="ECO:0000256" key="4">
    <source>
        <dbReference type="ARBA" id="ARBA00022691"/>
    </source>
</evidence>
<dbReference type="HAMAP" id="MF_02060">
    <property type="entry name" value="tRNA_methyltr_TrmH"/>
    <property type="match status" value="1"/>
</dbReference>
<reference evidence="9 10" key="1">
    <citation type="submission" date="2019-08" db="EMBL/GenBank/DDBJ databases">
        <title>Genome of Luteibaculum oceani JCM 18817.</title>
        <authorList>
            <person name="Bowman J.P."/>
        </authorList>
    </citation>
    <scope>NUCLEOTIDE SEQUENCE [LARGE SCALE GENOMIC DNA]</scope>
    <source>
        <strain evidence="9 10">JCM 18817</strain>
    </source>
</reference>
<evidence type="ECO:0000256" key="7">
    <source>
        <dbReference type="HAMAP-Rule" id="MF_02060"/>
    </source>
</evidence>
<evidence type="ECO:0000259" key="8">
    <source>
        <dbReference type="Pfam" id="PF00588"/>
    </source>
</evidence>
<evidence type="ECO:0000256" key="5">
    <source>
        <dbReference type="ARBA" id="ARBA00022694"/>
    </source>
</evidence>
<accession>A0A5C6UV11</accession>
<comment type="caution">
    <text evidence="7">Lacks conserved residue(s) required for the propagation of feature annotation.</text>
</comment>
<feature type="binding site" evidence="7">
    <location>
        <position position="115"/>
    </location>
    <ligand>
        <name>S-adenosyl-L-methionine</name>
        <dbReference type="ChEBI" id="CHEBI:59789"/>
    </ligand>
</feature>
<dbReference type="EC" id="2.1.1.34" evidence="7"/>
<dbReference type="InterPro" id="IPR029028">
    <property type="entry name" value="Alpha/beta_knot_MTases"/>
</dbReference>
<evidence type="ECO:0000256" key="6">
    <source>
        <dbReference type="ARBA" id="ARBA00022884"/>
    </source>
</evidence>
<keyword evidence="4 7" id="KW-0949">S-adenosyl-L-methionine</keyword>
<dbReference type="GO" id="GO:0000049">
    <property type="term" value="F:tRNA binding"/>
    <property type="evidence" value="ECO:0007669"/>
    <property type="project" value="UniProtKB-UniRule"/>
</dbReference>
<evidence type="ECO:0000256" key="3">
    <source>
        <dbReference type="ARBA" id="ARBA00022679"/>
    </source>
</evidence>
<keyword evidence="3 7" id="KW-0808">Transferase</keyword>
<dbReference type="RefSeq" id="WP_147015319.1">
    <property type="nucleotide sequence ID" value="NZ_VORB01000011.1"/>
</dbReference>
<dbReference type="InterPro" id="IPR029026">
    <property type="entry name" value="tRNA_m1G_MTases_N"/>
</dbReference>
<dbReference type="SUPFAM" id="SSF75217">
    <property type="entry name" value="alpha/beta knot"/>
    <property type="match status" value="1"/>
</dbReference>
<dbReference type="EMBL" id="VORB01000011">
    <property type="protein sequence ID" value="TXC76081.1"/>
    <property type="molecule type" value="Genomic_DNA"/>
</dbReference>
<name>A0A5C6UV11_9FLAO</name>
<dbReference type="InterPro" id="IPR033671">
    <property type="entry name" value="TrmH"/>
</dbReference>
<evidence type="ECO:0000256" key="2">
    <source>
        <dbReference type="ARBA" id="ARBA00022603"/>
    </source>
</evidence>
<dbReference type="Gene3D" id="3.40.1280.10">
    <property type="match status" value="1"/>
</dbReference>
<sequence>MKSKQAIISALREHITEERAARIHEVIQLRTKFVRVAVEDIQQDRNAGAVIRSCDCFGIQRVSVIENKYNAKVANSISKGSDKWVDVDRFDSDEEDNTVACIKHLKSEGFHVVATSPHNHTVELPDFEITKPTAFLFGTEIHGLSETALNLADERLRIPIYGFTESFNISVSAALVLQQSVAKLHRSKLPWQLSEEEKLDLEIKWITSSIGKTGKGILKKILDEKP</sequence>
<comment type="function">
    <text evidence="7">Catalyzes the 2'-O methylation of guanosine at position 18 in tRNA.</text>
</comment>
<keyword evidence="6 7" id="KW-0694">RNA-binding</keyword>
<keyword evidence="2 7" id="KW-0489">Methyltransferase</keyword>
<dbReference type="PANTHER" id="PTHR43453">
    <property type="entry name" value="RRNA METHYLASE-LIKE"/>
    <property type="match status" value="1"/>
</dbReference>
<feature type="binding site" evidence="7">
    <location>
        <position position="158"/>
    </location>
    <ligand>
        <name>S-adenosyl-L-methionine</name>
        <dbReference type="ChEBI" id="CHEBI:59789"/>
    </ligand>
</feature>
<dbReference type="GO" id="GO:0002938">
    <property type="term" value="P:tRNA guanine ribose methylation"/>
    <property type="evidence" value="ECO:0007669"/>
    <property type="project" value="UniProtKB-UniRule"/>
</dbReference>
<comment type="caution">
    <text evidence="9">The sequence shown here is derived from an EMBL/GenBank/DDBJ whole genome shotgun (WGS) entry which is preliminary data.</text>
</comment>
<protein>
    <recommendedName>
        <fullName evidence="7">tRNA (guanosine(18)-2'-O)-methyltransferase</fullName>
        <ecNumber evidence="7">2.1.1.34</ecNumber>
    </recommendedName>
    <alternativeName>
        <fullName evidence="7">tRNA [Gm18] methyltransferase</fullName>
    </alternativeName>
</protein>
<proteinExistence type="inferred from homology"/>
<dbReference type="AlphaFoldDB" id="A0A5C6UV11"/>
<dbReference type="CDD" id="cd18092">
    <property type="entry name" value="SpoU-like_TrmH"/>
    <property type="match status" value="1"/>
</dbReference>
<keyword evidence="5 7" id="KW-0819">tRNA processing</keyword>
<keyword evidence="10" id="KW-1185">Reference proteome</keyword>
<dbReference type="Proteomes" id="UP000321168">
    <property type="component" value="Unassembled WGS sequence"/>
</dbReference>
<dbReference type="GO" id="GO:0141100">
    <property type="term" value="F:tRNA (guanine(18)-2'-O)-methyltransferase activity"/>
    <property type="evidence" value="ECO:0007669"/>
    <property type="project" value="UniProtKB-UniRule"/>
</dbReference>
<evidence type="ECO:0000313" key="9">
    <source>
        <dbReference type="EMBL" id="TXC76081.1"/>
    </source>
</evidence>
<gene>
    <name evidence="7" type="primary">trmH</name>
    <name evidence="9" type="ORF">FRX97_11245</name>
</gene>
<organism evidence="9 10">
    <name type="scientific">Luteibaculum oceani</name>
    <dbReference type="NCBI Taxonomy" id="1294296"/>
    <lineage>
        <taxon>Bacteria</taxon>
        <taxon>Pseudomonadati</taxon>
        <taxon>Bacteroidota</taxon>
        <taxon>Flavobacteriia</taxon>
        <taxon>Flavobacteriales</taxon>
        <taxon>Luteibaculaceae</taxon>
        <taxon>Luteibaculum</taxon>
    </lineage>
</organism>
<dbReference type="PANTHER" id="PTHR43453:SF1">
    <property type="entry name" value="TRNA_RRNA METHYLTRANSFERASE SPOU TYPE DOMAIN-CONTAINING PROTEIN"/>
    <property type="match status" value="1"/>
</dbReference>
<evidence type="ECO:0000313" key="10">
    <source>
        <dbReference type="Proteomes" id="UP000321168"/>
    </source>
</evidence>
<evidence type="ECO:0000256" key="1">
    <source>
        <dbReference type="ARBA" id="ARBA00022555"/>
    </source>
</evidence>
<dbReference type="OrthoDB" id="9785673at2"/>
<comment type="catalytic activity">
    <reaction evidence="7">
        <text>guanosine(18) in tRNA + S-adenosyl-L-methionine = 2'-O-methylguanosine(18) in tRNA + S-adenosyl-L-homocysteine + H(+)</text>
        <dbReference type="Rhea" id="RHEA:20077"/>
        <dbReference type="Rhea" id="RHEA-COMP:10190"/>
        <dbReference type="Rhea" id="RHEA-COMP:10192"/>
        <dbReference type="ChEBI" id="CHEBI:15378"/>
        <dbReference type="ChEBI" id="CHEBI:57856"/>
        <dbReference type="ChEBI" id="CHEBI:59789"/>
        <dbReference type="ChEBI" id="CHEBI:74269"/>
        <dbReference type="ChEBI" id="CHEBI:74445"/>
        <dbReference type="EC" id="2.1.1.34"/>
    </reaction>
</comment>